<dbReference type="Pfam" id="PF14129">
    <property type="entry name" value="DUF4296"/>
    <property type="match status" value="1"/>
</dbReference>
<gene>
    <name evidence="3" type="ORF">GQF63_08230</name>
</gene>
<feature type="region of interest" description="Disordered" evidence="1">
    <location>
        <begin position="196"/>
        <end position="265"/>
    </location>
</feature>
<dbReference type="InterPro" id="IPR025381">
    <property type="entry name" value="DUF4296"/>
</dbReference>
<dbReference type="Proteomes" id="UP000435036">
    <property type="component" value="Unassembled WGS sequence"/>
</dbReference>
<comment type="caution">
    <text evidence="3">The sequence shown here is derived from an EMBL/GenBank/DDBJ whole genome shotgun (WGS) entry which is preliminary data.</text>
</comment>
<reference evidence="3 4" key="1">
    <citation type="submission" date="2019-12" db="EMBL/GenBank/DDBJ databases">
        <authorList>
            <person name="Dong K."/>
        </authorList>
    </citation>
    <scope>NUCLEOTIDE SEQUENCE [LARGE SCALE GENOMIC DNA]</scope>
    <source>
        <strain evidence="3 4">JCM 31225</strain>
    </source>
</reference>
<accession>A0A6N8KX10</accession>
<protein>
    <submittedName>
        <fullName evidence="3">DUF4296 domain-containing protein</fullName>
    </submittedName>
</protein>
<dbReference type="AlphaFoldDB" id="A0A6N8KX10"/>
<feature type="compositionally biased region" description="Basic and acidic residues" evidence="1">
    <location>
        <begin position="221"/>
        <end position="231"/>
    </location>
</feature>
<dbReference type="EMBL" id="WSQA01000005">
    <property type="protein sequence ID" value="MVZ62003.1"/>
    <property type="molecule type" value="Genomic_DNA"/>
</dbReference>
<organism evidence="3 4">
    <name type="scientific">Sphingobacterium humi</name>
    <dbReference type="NCBI Taxonomy" id="1796905"/>
    <lineage>
        <taxon>Bacteria</taxon>
        <taxon>Pseudomonadati</taxon>
        <taxon>Bacteroidota</taxon>
        <taxon>Sphingobacteriia</taxon>
        <taxon>Sphingobacteriales</taxon>
        <taxon>Sphingobacteriaceae</taxon>
        <taxon>Sphingobacterium</taxon>
    </lineage>
</organism>
<feature type="compositionally biased region" description="Basic residues" evidence="1">
    <location>
        <begin position="252"/>
        <end position="265"/>
    </location>
</feature>
<feature type="domain" description="DUF4296" evidence="2">
    <location>
        <begin position="36"/>
        <end position="119"/>
    </location>
</feature>
<evidence type="ECO:0000313" key="3">
    <source>
        <dbReference type="EMBL" id="MVZ62003.1"/>
    </source>
</evidence>
<sequence>MCKLFLIFVQIYKMQRLIGIFILLFFISSSCKQGKPSGILNEDTMVELLGQVHVLDGYLTTLPIDSAKKVMDPLYNEVFAKFGLDSTSFDKNINYYYGNPKLSAVVYDKIVKNLENEEKAFVREDSLKNVHYMDSVRLVNFANKRLEIWTRMTLDPLMDSLEYPISEPTRRMYEASGMDNLWRTNFYKGWTPTPASPITGPAVQPQPLTPAPELQKPVGEGPKELELKPIEPEESVIHTPLPKRSEDDGKLKVVRPRGSKPRSVQ</sequence>
<keyword evidence="4" id="KW-1185">Reference proteome</keyword>
<dbReference type="PROSITE" id="PS51257">
    <property type="entry name" value="PROKAR_LIPOPROTEIN"/>
    <property type="match status" value="1"/>
</dbReference>
<evidence type="ECO:0000256" key="1">
    <source>
        <dbReference type="SAM" id="MobiDB-lite"/>
    </source>
</evidence>
<name>A0A6N8KX10_9SPHI</name>
<evidence type="ECO:0000313" key="4">
    <source>
        <dbReference type="Proteomes" id="UP000435036"/>
    </source>
</evidence>
<proteinExistence type="predicted"/>
<evidence type="ECO:0000259" key="2">
    <source>
        <dbReference type="Pfam" id="PF14129"/>
    </source>
</evidence>